<dbReference type="SUPFAM" id="SSF52540">
    <property type="entry name" value="P-loop containing nucleoside triphosphate hydrolases"/>
    <property type="match status" value="1"/>
</dbReference>
<keyword evidence="2 7" id="KW-0812">Transmembrane</keyword>
<dbReference type="InterPro" id="IPR039421">
    <property type="entry name" value="Type_1_exporter"/>
</dbReference>
<dbReference type="GO" id="GO:0016887">
    <property type="term" value="F:ATP hydrolysis activity"/>
    <property type="evidence" value="ECO:0007669"/>
    <property type="project" value="InterPro"/>
</dbReference>
<dbReference type="AlphaFoldDB" id="A0A0G1Y3N9"/>
<dbReference type="GO" id="GO:0034040">
    <property type="term" value="F:ATPase-coupled lipid transmembrane transporter activity"/>
    <property type="evidence" value="ECO:0007669"/>
    <property type="project" value="TreeGrafter"/>
</dbReference>
<dbReference type="GO" id="GO:0005524">
    <property type="term" value="F:ATP binding"/>
    <property type="evidence" value="ECO:0007669"/>
    <property type="project" value="UniProtKB-KW"/>
</dbReference>
<name>A0A0G1Y3N9_9BACT</name>
<dbReference type="InterPro" id="IPR036640">
    <property type="entry name" value="ABC1_TM_sf"/>
</dbReference>
<evidence type="ECO:0000256" key="5">
    <source>
        <dbReference type="ARBA" id="ARBA00022989"/>
    </source>
</evidence>
<evidence type="ECO:0000259" key="8">
    <source>
        <dbReference type="PROSITE" id="PS50893"/>
    </source>
</evidence>
<keyword evidence="4" id="KW-0067">ATP-binding</keyword>
<evidence type="ECO:0000256" key="6">
    <source>
        <dbReference type="ARBA" id="ARBA00023136"/>
    </source>
</evidence>
<dbReference type="PANTHER" id="PTHR24221">
    <property type="entry name" value="ATP-BINDING CASSETTE SUB-FAMILY B"/>
    <property type="match status" value="1"/>
</dbReference>
<dbReference type="PROSITE" id="PS00211">
    <property type="entry name" value="ABC_TRANSPORTER_1"/>
    <property type="match status" value="1"/>
</dbReference>
<comment type="subcellular location">
    <subcellularLocation>
        <location evidence="1">Cell membrane</location>
        <topology evidence="1">Multi-pass membrane protein</topology>
    </subcellularLocation>
</comment>
<dbReference type="Gene3D" id="3.40.50.300">
    <property type="entry name" value="P-loop containing nucleotide triphosphate hydrolases"/>
    <property type="match status" value="1"/>
</dbReference>
<dbReference type="EMBL" id="LCPZ01000001">
    <property type="protein sequence ID" value="KKW09507.1"/>
    <property type="molecule type" value="Genomic_DNA"/>
</dbReference>
<feature type="transmembrane region" description="Helical" evidence="7">
    <location>
        <begin position="41"/>
        <end position="64"/>
    </location>
</feature>
<accession>A0A0G1Y3N9</accession>
<evidence type="ECO:0000313" key="10">
    <source>
        <dbReference type="Proteomes" id="UP000033965"/>
    </source>
</evidence>
<dbReference type="Pfam" id="PF00005">
    <property type="entry name" value="ABC_tran"/>
    <property type="match status" value="1"/>
</dbReference>
<feature type="transmembrane region" description="Helical" evidence="7">
    <location>
        <begin position="167"/>
        <end position="192"/>
    </location>
</feature>
<dbReference type="Proteomes" id="UP000033965">
    <property type="component" value="Unassembled WGS sequence"/>
</dbReference>
<protein>
    <submittedName>
        <fullName evidence="9">ABC transporter related protein</fullName>
    </submittedName>
</protein>
<reference evidence="9" key="1">
    <citation type="journal article" date="2015" name="Nature">
        <title>rRNA introns, odd ribosomes, and small enigmatic genomes across a large radiation of phyla.</title>
        <authorList>
            <person name="Brown C.T."/>
            <person name="Hug L.A."/>
            <person name="Thomas B.C."/>
            <person name="Sharon I."/>
            <person name="Castelle C.J."/>
            <person name="Singh A."/>
            <person name="Wilkins M.J."/>
            <person name="Williams K.H."/>
            <person name="Banfield J.F."/>
        </authorList>
    </citation>
    <scope>NUCLEOTIDE SEQUENCE [LARGE SCALE GENOMIC DNA]</scope>
</reference>
<organism evidence="9 10">
    <name type="scientific">Candidatus Kaiserbacteria bacterium GW2011_GWA2_49_19</name>
    <dbReference type="NCBI Taxonomy" id="1618669"/>
    <lineage>
        <taxon>Bacteria</taxon>
        <taxon>Candidatus Kaiseribacteriota</taxon>
    </lineage>
</organism>
<evidence type="ECO:0000256" key="3">
    <source>
        <dbReference type="ARBA" id="ARBA00022741"/>
    </source>
</evidence>
<dbReference type="InterPro" id="IPR003439">
    <property type="entry name" value="ABC_transporter-like_ATP-bd"/>
</dbReference>
<dbReference type="SMART" id="SM00382">
    <property type="entry name" value="AAA"/>
    <property type="match status" value="1"/>
</dbReference>
<proteinExistence type="predicted"/>
<dbReference type="PROSITE" id="PS50893">
    <property type="entry name" value="ABC_TRANSPORTER_2"/>
    <property type="match status" value="1"/>
</dbReference>
<keyword evidence="3" id="KW-0547">Nucleotide-binding</keyword>
<evidence type="ECO:0000313" key="9">
    <source>
        <dbReference type="EMBL" id="KKW09507.1"/>
    </source>
</evidence>
<dbReference type="InterPro" id="IPR027417">
    <property type="entry name" value="P-loop_NTPase"/>
</dbReference>
<dbReference type="InterPro" id="IPR017871">
    <property type="entry name" value="ABC_transporter-like_CS"/>
</dbReference>
<keyword evidence="6 7" id="KW-0472">Membrane</keyword>
<sequence length="605" mass="68473">MEKNEKVLSFKSYFESIARTKKVWVWLIGLVNQKKWRGLMWWRYGTILFTMAVELAEPGVVGIIIQDIATGRTDRLIYLFSAIVVLEIVGRVARWKSTIAHEWIWSINTESFAVGMTKRFFEKSQSQHKEESDLNHESLDKTRDKAQDLMTGKSTDMFETICLMVMALVYLTFLSLTAGIAMFVIAVIHIMWSAYNNWRAEVVCEEIDNDFRALNRYLAARWQNVERVTTSAKREREIRIIAERSREICGRDRAFWLWENGSSTLREGITSLWVITVFALMVHGVILSGGKEAGLLFPIWIWTSAIRGNLWRFGWLEREIRKHMPRIRATMSVLEKPTHVSDSPTATDLVPNGGVKLAFERITHSYPKGEPVLRDVSFEVGKGEIVALVGPSGSGKSTLEALAMRFMDPDSGRIVVNGQDLREIKVDSWMRAVGFIPQHSQILDGTVRDNLLYGLHEEELAGKDWEAELQNLLAKLRIDFGKRPVGENPLDIVVGRDGVKLSGGQAQRLMIGAAVLKKPRFMIIDEATSSLDSTTEKAVLLGLDELLKGVGTLVIAHRLSTVRRANKIVVLSGGKIESVANSFRELHDQSPTFRRMADDQDLEIE</sequence>
<evidence type="ECO:0000256" key="7">
    <source>
        <dbReference type="SAM" id="Phobius"/>
    </source>
</evidence>
<evidence type="ECO:0000256" key="2">
    <source>
        <dbReference type="ARBA" id="ARBA00022692"/>
    </source>
</evidence>
<keyword evidence="5 7" id="KW-1133">Transmembrane helix</keyword>
<evidence type="ECO:0000256" key="4">
    <source>
        <dbReference type="ARBA" id="ARBA00022840"/>
    </source>
</evidence>
<dbReference type="GO" id="GO:0005886">
    <property type="term" value="C:plasma membrane"/>
    <property type="evidence" value="ECO:0007669"/>
    <property type="project" value="UniProtKB-SubCell"/>
</dbReference>
<dbReference type="Gene3D" id="1.20.1560.10">
    <property type="entry name" value="ABC transporter type 1, transmembrane domain"/>
    <property type="match status" value="1"/>
</dbReference>
<feature type="domain" description="ABC transporter" evidence="8">
    <location>
        <begin position="357"/>
        <end position="598"/>
    </location>
</feature>
<comment type="caution">
    <text evidence="9">The sequence shown here is derived from an EMBL/GenBank/DDBJ whole genome shotgun (WGS) entry which is preliminary data.</text>
</comment>
<dbReference type="PANTHER" id="PTHR24221:SF654">
    <property type="entry name" value="ATP-BINDING CASSETTE SUB-FAMILY B MEMBER 6"/>
    <property type="match status" value="1"/>
</dbReference>
<evidence type="ECO:0000256" key="1">
    <source>
        <dbReference type="ARBA" id="ARBA00004651"/>
    </source>
</evidence>
<dbReference type="SUPFAM" id="SSF90123">
    <property type="entry name" value="ABC transporter transmembrane region"/>
    <property type="match status" value="1"/>
</dbReference>
<dbReference type="InterPro" id="IPR003593">
    <property type="entry name" value="AAA+_ATPase"/>
</dbReference>
<feature type="transmembrane region" description="Helical" evidence="7">
    <location>
        <begin position="76"/>
        <end position="93"/>
    </location>
</feature>
<gene>
    <name evidence="9" type="ORF">UY44_C0001G0072</name>
</gene>